<protein>
    <recommendedName>
        <fullName evidence="3">BAT2 N-terminal domain-containing protein</fullName>
    </recommendedName>
</protein>
<feature type="compositionally biased region" description="Basic and acidic residues" evidence="2">
    <location>
        <begin position="1291"/>
        <end position="1315"/>
    </location>
</feature>
<feature type="compositionally biased region" description="Gly residues" evidence="2">
    <location>
        <begin position="1243"/>
        <end position="1258"/>
    </location>
</feature>
<feature type="compositionally biased region" description="Basic and acidic residues" evidence="2">
    <location>
        <begin position="1104"/>
        <end position="1114"/>
    </location>
</feature>
<dbReference type="OMA" id="APIMQAP"/>
<keyword evidence="1" id="KW-0597">Phosphoprotein</keyword>
<feature type="compositionally biased region" description="Basic and acidic residues" evidence="2">
    <location>
        <begin position="847"/>
        <end position="891"/>
    </location>
</feature>
<feature type="compositionally biased region" description="Basic and acidic residues" evidence="2">
    <location>
        <begin position="996"/>
        <end position="1017"/>
    </location>
</feature>
<feature type="compositionally biased region" description="Basic and acidic residues" evidence="2">
    <location>
        <begin position="1080"/>
        <end position="1097"/>
    </location>
</feature>
<feature type="region of interest" description="Disordered" evidence="2">
    <location>
        <begin position="1"/>
        <end position="86"/>
    </location>
</feature>
<feature type="compositionally biased region" description="Basic and acidic residues" evidence="2">
    <location>
        <begin position="1610"/>
        <end position="1620"/>
    </location>
</feature>
<feature type="compositionally biased region" description="Basic and acidic residues" evidence="2">
    <location>
        <begin position="1056"/>
        <end position="1071"/>
    </location>
</feature>
<feature type="compositionally biased region" description="Basic and acidic residues" evidence="2">
    <location>
        <begin position="341"/>
        <end position="396"/>
    </location>
</feature>
<feature type="compositionally biased region" description="Low complexity" evidence="2">
    <location>
        <begin position="833"/>
        <end position="846"/>
    </location>
</feature>
<dbReference type="PANTHER" id="PTHR14038:SF0">
    <property type="entry name" value="LP18708P"/>
    <property type="match status" value="1"/>
</dbReference>
<name>T1IR03_STRMM</name>
<dbReference type="Pfam" id="PF07001">
    <property type="entry name" value="BAT2_N"/>
    <property type="match status" value="1"/>
</dbReference>
<feature type="region of interest" description="Disordered" evidence="2">
    <location>
        <begin position="1891"/>
        <end position="1912"/>
    </location>
</feature>
<feature type="region of interest" description="Disordered" evidence="2">
    <location>
        <begin position="2298"/>
        <end position="2331"/>
    </location>
</feature>
<feature type="region of interest" description="Disordered" evidence="2">
    <location>
        <begin position="550"/>
        <end position="1383"/>
    </location>
</feature>
<evidence type="ECO:0000313" key="5">
    <source>
        <dbReference type="Proteomes" id="UP000014500"/>
    </source>
</evidence>
<feature type="compositionally biased region" description="Low complexity" evidence="2">
    <location>
        <begin position="400"/>
        <end position="413"/>
    </location>
</feature>
<organism evidence="4 5">
    <name type="scientific">Strigamia maritima</name>
    <name type="common">European centipede</name>
    <name type="synonym">Geophilus maritimus</name>
    <dbReference type="NCBI Taxonomy" id="126957"/>
    <lineage>
        <taxon>Eukaryota</taxon>
        <taxon>Metazoa</taxon>
        <taxon>Ecdysozoa</taxon>
        <taxon>Arthropoda</taxon>
        <taxon>Myriapoda</taxon>
        <taxon>Chilopoda</taxon>
        <taxon>Pleurostigmophora</taxon>
        <taxon>Geophilomorpha</taxon>
        <taxon>Linotaeniidae</taxon>
        <taxon>Strigamia</taxon>
    </lineage>
</organism>
<feature type="region of interest" description="Disordered" evidence="2">
    <location>
        <begin position="2540"/>
        <end position="2564"/>
    </location>
</feature>
<dbReference type="eggNOG" id="KOG4817">
    <property type="taxonomic scope" value="Eukaryota"/>
</dbReference>
<feature type="region of interest" description="Disordered" evidence="2">
    <location>
        <begin position="99"/>
        <end position="233"/>
    </location>
</feature>
<feature type="region of interest" description="Disordered" evidence="2">
    <location>
        <begin position="341"/>
        <end position="513"/>
    </location>
</feature>
<feature type="compositionally biased region" description="Polar residues" evidence="2">
    <location>
        <begin position="1362"/>
        <end position="1378"/>
    </location>
</feature>
<dbReference type="PROSITE" id="PS00018">
    <property type="entry name" value="EF_HAND_1"/>
    <property type="match status" value="1"/>
</dbReference>
<reference evidence="5" key="1">
    <citation type="submission" date="2011-05" db="EMBL/GenBank/DDBJ databases">
        <authorList>
            <person name="Richards S.R."/>
            <person name="Qu J."/>
            <person name="Jiang H."/>
            <person name="Jhangiani S.N."/>
            <person name="Agravi P."/>
            <person name="Goodspeed R."/>
            <person name="Gross S."/>
            <person name="Mandapat C."/>
            <person name="Jackson L."/>
            <person name="Mathew T."/>
            <person name="Pu L."/>
            <person name="Thornton R."/>
            <person name="Saada N."/>
            <person name="Wilczek-Boney K.B."/>
            <person name="Lee S."/>
            <person name="Kovar C."/>
            <person name="Wu Y."/>
            <person name="Scherer S.E."/>
            <person name="Worley K.C."/>
            <person name="Muzny D.M."/>
            <person name="Gibbs R."/>
        </authorList>
    </citation>
    <scope>NUCLEOTIDE SEQUENCE</scope>
    <source>
        <strain evidence="5">Brora</strain>
    </source>
</reference>
<feature type="compositionally biased region" description="Basic and acidic residues" evidence="2">
    <location>
        <begin position="898"/>
        <end position="921"/>
    </location>
</feature>
<feature type="compositionally biased region" description="Low complexity" evidence="2">
    <location>
        <begin position="2442"/>
        <end position="2457"/>
    </location>
</feature>
<feature type="compositionally biased region" description="Polar residues" evidence="2">
    <location>
        <begin position="1264"/>
        <end position="1277"/>
    </location>
</feature>
<keyword evidence="5" id="KW-1185">Reference proteome</keyword>
<feature type="compositionally biased region" description="Low complexity" evidence="2">
    <location>
        <begin position="44"/>
        <end position="86"/>
    </location>
</feature>
<feature type="compositionally biased region" description="Low complexity" evidence="2">
    <location>
        <begin position="421"/>
        <end position="433"/>
    </location>
</feature>
<sequence>MPPPANLPSLKSENSGNDPNISLVPSGGSGWGTSSKDKAKSSEESNQQQSQQSLPSSSQSQAPATQKQPQTTTTTNTVANANATAPANVNANANASANANAGAGAAGKSWSSVTSSHVDGGQGPSFLGHQSPFFIRNSPNEGTWSQGGGRGITQQQQPPSGSNQTQSGGTITTPSVNGQQTPQPNEAQSRPTPPLGQQGATQLPGAQAGPGVPIPGPSPGQIMSGPMMSGVPGSHQFRGMIPYMYQRNFHSGYPPNYSGIQGPPQRPPYPYPEGRYRPQLRQVDDENYQRPQAIITEAELKEFEISTDSPHEEWATVKEDVDYNLCSVMKKTLRLHRLKRRDDDTENQRRNHEPAKVDRERTRSERSREENSNDTEREGESFDRSRDVDGAGRKTWNDTQRPPAANAQQQRGQTATNPENQRQWQQQQQQHVQSFDFRGPPPGPYPPSHLRIATNQQASYSQNRSQIPDIDEDEFWRQRQKQKSNEINLAVERARQRREEEEKKYEQSKVAASEKLKALDEKIAASAKAAAEEKDKKEVAPIVPVVVPVAVEVESKKSRSRTSSESRDEKPPSRDGQEREREHLRVERERETFKNQWGNMPPPPPPPQFIGQMQAQYPDMWRRGPPNYYEQGSEFTRGYDQRQVEFDRTKESKEDLRAYEAAHSSDYEKREFDSRDYRYADRSKYEVIRGSREDLSRSKDYDQRQSTPGPHDTFDDVVEGRDSRNGKDRPHRPDSRDSRGSKESFKEERPDGRRHEERNPIILLDRERKTSSGSSTRDDRERDRGRERTSEQPICWGDTPYPKETRERWRSHPPPIPPQQQIDIGNKKTLTPLRRSTSSMAASSNLSERKTDLSKDVKPEKILLADKKFDKEESIDKDTKKDVLKHSDKLLQKSQSPPKDKEKKKIEIDKQQSHLDMKSDQSKINVSDTDKKMSSDLDLRGRDDKSRGTGPRRRDDDRNRRRDDRGTPRSRGRGKFEAARGRGRGNYPMNLRGRGGRSEFRRRGERGPRFGRQKEGEWGESEGSDVEEKPTRLRTRDEDSDMSFDEVSASTNESMPSEKQHSDVMKRDAAKHGGGQRPQKVMEKEERKDQNKKEHSVTESLVMENDKLKAELKGKNGGGFSPRGEPSRRGRGRGFRSRDGNRRITTSNCNYGPPPSKAAFGSEKQAKPEDFGPKKEVYEEPKKEDKDKGEMKTEAVKEIKDISNLNKFDSVSHQQRKNNNRFDKIPPRFQRNRRYEAYEPFRGGRGGRGGRGRGGNSRGGSSSKRPQLSKQNSSDNMGNEEWETASESSDLAERREKKDSRGDAKPDRDMRERHSGGKKSFSSQRPGNDHQNRRSDLGGDRRGRRDTPTKENMDKRGGPRSGNPNYGANRNNRSNQPGKNLRNETVLFRVDEIKLNDVSSVQQALTEISTRKVNGKKPTEVADIGKLAKVDKDKNNALDGIDLNNYASVVIVDDQPEVSVDDPAYIFETNDGFQEVMSKKAQKERQKAMMEAEIKKQNQTKKEDKSKSKNNRSERARPSKLPPRLAKQRENNRLNQTKSSPPQITSSESITDVNSNTKTVVSSATTKETTPAPPPIVNAWDKPITSTLRTQSPSSAHLTEVSAINSKSSSFDRSENHDSGIEISDQPPSTTSSQRSSPSNDCKLFTKGSPGTIPETCAAAIDQTCDVKSPVATIAFENKNLKLETLTTGKTKFVTQPVPQRPETKIRLTEVESPKTKDKSEKEAEVRTGSIVLDDTISSSYHKTEVVSEMKLDFSFDSELTQLTEEKAAISRAVTKPVSMPRPIQMQPQSTVVFQSPISPSAAELNLKIASVKKVWESAMPTVMEHPAGSVSEEHTNLTTANTGAFTTFTSTVDQSPGSYPASGETNTEKYTGNVESSAVVLPAVVESSSSESLPSSDLTFKSGSPMPPSVSTGLSYTSISSYSTSTTITPIANMVSKPIEQSNVCKVKPQQQSLATQPPMSPVSHAGSVNNFHGLNNGANNQIGGLTNLSNAAAVLFNNTQQVTGLYQTFPVDGNPVIGQQPRAPQFSQPPAYPSAYSLSQPQGLGQPQLSNTYNQQNMFMQTPPPPPVQSAADLYQPNQYRIQSPYAQSHMTNNQNTVLLSSNSGLMAANMKSAQSSNFGTIGTKTSGQLNPYGQTGISTSSLQPSALFIQYDPNQMLNQQNISSQILNSQLVQRPAPVTMSSLGLQTVQPPTTFYSTSNQQTAGFYQPNTGSPMQPQMQQAQFSLQSYGSQNQVSMMPPNPAGISPFRGPNPHPFKAQHQQAGAEMSPIRSHSRSPNLDCSNLIFSTSNLMGGGGGNNLHQQLSSPSGAKLSPVSMKNPSKPVAPSSQFSSQAMQTTGGYIHKQHHFGQHQFAQQQYGNAGATYPPPPNHNPAVIRPQQMILANNVVRHSPPQMTHHHHHHQHVVNHSIRFPAPIQRPGNHVIVPPPQPPPQQPPPPRNNLRPQVVPPKSSQLSSAQQAKLRAEALQQTQKFFNSQPAPGIVGALINPSPKTVLNTCPMMEMSTSIVETNAIVIEAVPEETSTAVPEEIVMEAKEVKQEQMEESVMAPVEISGEGENAAEK</sequence>
<feature type="compositionally biased region" description="Basic and acidic residues" evidence="2">
    <location>
        <begin position="492"/>
        <end position="513"/>
    </location>
</feature>
<feature type="compositionally biased region" description="Basic and acidic residues" evidence="2">
    <location>
        <begin position="553"/>
        <end position="593"/>
    </location>
</feature>
<feature type="compositionally biased region" description="Basic and acidic residues" evidence="2">
    <location>
        <begin position="1026"/>
        <end position="1037"/>
    </location>
</feature>
<dbReference type="InterPro" id="IPR009738">
    <property type="entry name" value="BAT2_N"/>
</dbReference>
<evidence type="ECO:0000256" key="1">
    <source>
        <dbReference type="ARBA" id="ARBA00022553"/>
    </source>
</evidence>
<dbReference type="PANTHER" id="PTHR14038">
    <property type="entry name" value="BAT2 HLA-B-ASSOCIATED TRANSCRIPT 2"/>
    <property type="match status" value="1"/>
</dbReference>
<dbReference type="HOGENOM" id="CLU_228706_0_0_1"/>
<dbReference type="STRING" id="126957.T1IR03"/>
<feature type="compositionally biased region" description="Polar residues" evidence="2">
    <location>
        <begin position="1203"/>
        <end position="1213"/>
    </location>
</feature>
<reference evidence="4" key="2">
    <citation type="submission" date="2015-02" db="UniProtKB">
        <authorList>
            <consortium name="EnsemblMetazoa"/>
        </authorList>
    </citation>
    <scope>IDENTIFICATION</scope>
</reference>
<feature type="compositionally biased region" description="Low complexity" evidence="2">
    <location>
        <begin position="1624"/>
        <end position="1639"/>
    </location>
</feature>
<feature type="compositionally biased region" description="Basic and acidic residues" evidence="2">
    <location>
        <begin position="1164"/>
        <end position="1201"/>
    </location>
</feature>
<feature type="compositionally biased region" description="Basic and acidic residues" evidence="2">
    <location>
        <begin position="1327"/>
        <end position="1357"/>
    </location>
</feature>
<dbReference type="InterPro" id="IPR018247">
    <property type="entry name" value="EF_Hand_1_Ca_BS"/>
</dbReference>
<proteinExistence type="predicted"/>
<feature type="compositionally biased region" description="Polar residues" evidence="2">
    <location>
        <begin position="1533"/>
        <end position="1563"/>
    </location>
</feature>
<evidence type="ECO:0000313" key="4">
    <source>
        <dbReference type="EnsemblMetazoa" id="SMAR003484-PA"/>
    </source>
</evidence>
<feature type="compositionally biased region" description="Pro residues" evidence="2">
    <location>
        <begin position="2427"/>
        <end position="2441"/>
    </location>
</feature>
<feature type="compositionally biased region" description="Polar residues" evidence="2">
    <location>
        <begin position="1584"/>
        <end position="1609"/>
    </location>
</feature>
<feature type="domain" description="BAT2 N-terminal" evidence="3">
    <location>
        <begin position="3"/>
        <end position="137"/>
    </location>
</feature>
<feature type="region of interest" description="Disordered" evidence="2">
    <location>
        <begin position="2415"/>
        <end position="2457"/>
    </location>
</feature>
<accession>T1IR03</accession>
<feature type="compositionally biased region" description="Basic and acidic residues" evidence="2">
    <location>
        <begin position="637"/>
        <end position="703"/>
    </location>
</feature>
<feature type="region of interest" description="Disordered" evidence="2">
    <location>
        <begin position="2018"/>
        <end position="2052"/>
    </location>
</feature>
<feature type="region of interest" description="Disordered" evidence="2">
    <location>
        <begin position="1477"/>
        <end position="1647"/>
    </location>
</feature>
<dbReference type="GO" id="GO:0030154">
    <property type="term" value="P:cell differentiation"/>
    <property type="evidence" value="ECO:0007669"/>
    <property type="project" value="TreeGrafter"/>
</dbReference>
<evidence type="ECO:0000259" key="3">
    <source>
        <dbReference type="Pfam" id="PF07001"/>
    </source>
</evidence>
<evidence type="ECO:0000256" key="2">
    <source>
        <dbReference type="SAM" id="MobiDB-lite"/>
    </source>
</evidence>
<feature type="compositionally biased region" description="Low complexity" evidence="2">
    <location>
        <begin position="2039"/>
        <end position="2052"/>
    </location>
</feature>
<feature type="compositionally biased region" description="Polar residues" evidence="2">
    <location>
        <begin position="9"/>
        <end position="20"/>
    </location>
</feature>
<dbReference type="EMBL" id="JH431327">
    <property type="status" value="NOT_ANNOTATED_CDS"/>
    <property type="molecule type" value="Genomic_DNA"/>
</dbReference>
<dbReference type="Proteomes" id="UP000014500">
    <property type="component" value="Unassembled WGS sequence"/>
</dbReference>
<feature type="compositionally biased region" description="Basic and acidic residues" evidence="2">
    <location>
        <begin position="801"/>
        <end position="810"/>
    </location>
</feature>
<dbReference type="InterPro" id="IPR033184">
    <property type="entry name" value="PRRC2"/>
</dbReference>
<feature type="compositionally biased region" description="Polar residues" evidence="2">
    <location>
        <begin position="158"/>
        <end position="190"/>
    </location>
</feature>
<dbReference type="EnsemblMetazoa" id="SMAR003484-RA">
    <property type="protein sequence ID" value="SMAR003484-PA"/>
    <property type="gene ID" value="SMAR003484"/>
</dbReference>
<feature type="compositionally biased region" description="Basic and acidic residues" evidence="2">
    <location>
        <begin position="712"/>
        <end position="790"/>
    </location>
</feature>
<feature type="compositionally biased region" description="Basic and acidic residues" evidence="2">
    <location>
        <begin position="928"/>
        <end position="967"/>
    </location>
</feature>
<feature type="compositionally biased region" description="Basic and acidic residues" evidence="2">
    <location>
        <begin position="1477"/>
        <end position="1517"/>
    </location>
</feature>
<feature type="compositionally biased region" description="Polar residues" evidence="2">
    <location>
        <begin position="453"/>
        <end position="466"/>
    </location>
</feature>